<evidence type="ECO:0008006" key="3">
    <source>
        <dbReference type="Google" id="ProtNLM"/>
    </source>
</evidence>
<dbReference type="Pfam" id="PF10698">
    <property type="entry name" value="DUF2505"/>
    <property type="match status" value="1"/>
</dbReference>
<dbReference type="AlphaFoldDB" id="A0A1V9A1A2"/>
<evidence type="ECO:0000313" key="2">
    <source>
        <dbReference type="Proteomes" id="UP000192591"/>
    </source>
</evidence>
<dbReference type="InterPro" id="IPR019639">
    <property type="entry name" value="DUF2505"/>
</dbReference>
<name>A0A1V9A1A2_SACPI</name>
<keyword evidence="2" id="KW-1185">Reference proteome</keyword>
<reference evidence="1 2" key="1">
    <citation type="submission" date="2017-02" db="EMBL/GenBank/DDBJ databases">
        <title>Draft genome of Saccharomonospora sp. 154.</title>
        <authorList>
            <person name="Alonso-Carmona G.S."/>
            <person name="De La Haba R."/>
            <person name="Vera-Gargallo B."/>
            <person name="Sandoval-Trujillo A.H."/>
            <person name="Ramirez-Duran N."/>
            <person name="Ventosa A."/>
        </authorList>
    </citation>
    <scope>NUCLEOTIDE SEQUENCE [LARGE SCALE GENOMIC DNA]</scope>
    <source>
        <strain evidence="1 2">LRS4.154</strain>
    </source>
</reference>
<organism evidence="1 2">
    <name type="scientific">Saccharomonospora piscinae</name>
    <dbReference type="NCBI Taxonomy" id="687388"/>
    <lineage>
        <taxon>Bacteria</taxon>
        <taxon>Bacillati</taxon>
        <taxon>Actinomycetota</taxon>
        <taxon>Actinomycetes</taxon>
        <taxon>Pseudonocardiales</taxon>
        <taxon>Pseudonocardiaceae</taxon>
        <taxon>Saccharomonospora</taxon>
    </lineage>
</organism>
<evidence type="ECO:0000313" key="1">
    <source>
        <dbReference type="EMBL" id="OQO90935.1"/>
    </source>
</evidence>
<sequence length="164" mass="18067">MATRIEHRATFAHSLDDVFTAQTDERALRARLDRVGGERAELRDHEVTDRGVRYTLVQGIAADKLPSIVRSLRSGDIAVVRTHVWTRSGDHCTGRVTADVADLPGRITADTDLRPEGDGCAETTRGEVVVRVPLVGGKIEKFVAEQVTDLLEAETRAARQWLAQ</sequence>
<dbReference type="Proteomes" id="UP000192591">
    <property type="component" value="Unassembled WGS sequence"/>
</dbReference>
<protein>
    <recommendedName>
        <fullName evidence="3">DUF2505 domain-containing protein</fullName>
    </recommendedName>
</protein>
<accession>A0A1V9A1A2</accession>
<proteinExistence type="predicted"/>
<comment type="caution">
    <text evidence="1">The sequence shown here is derived from an EMBL/GenBank/DDBJ whole genome shotgun (WGS) entry which is preliminary data.</text>
</comment>
<dbReference type="RefSeq" id="WP_081193132.1">
    <property type="nucleotide sequence ID" value="NZ_MWIH01000006.1"/>
</dbReference>
<dbReference type="EMBL" id="MWIH01000006">
    <property type="protein sequence ID" value="OQO90935.1"/>
    <property type="molecule type" value="Genomic_DNA"/>
</dbReference>
<dbReference type="STRING" id="1962155.B1813_15630"/>
<gene>
    <name evidence="1" type="ORF">B1813_15630</name>
</gene>